<accession>A0A9P3L9N0</accession>
<dbReference type="AlphaFoldDB" id="A0A9P3L9N0"/>
<proteinExistence type="predicted"/>
<reference evidence="1 2" key="1">
    <citation type="submission" date="2021-08" db="EMBL/GenBank/DDBJ databases">
        <title>Draft Genome Sequence of Phanerochaete sordida strain YK-624.</title>
        <authorList>
            <person name="Mori T."/>
            <person name="Dohra H."/>
            <person name="Suzuki T."/>
            <person name="Kawagishi H."/>
            <person name="Hirai H."/>
        </authorList>
    </citation>
    <scope>NUCLEOTIDE SEQUENCE [LARGE SCALE GENOMIC DNA]</scope>
    <source>
        <strain evidence="1 2">YK-624</strain>
    </source>
</reference>
<comment type="caution">
    <text evidence="1">The sequence shown here is derived from an EMBL/GenBank/DDBJ whole genome shotgun (WGS) entry which is preliminary data.</text>
</comment>
<dbReference type="EMBL" id="BPQB01000006">
    <property type="protein sequence ID" value="GJE87310.1"/>
    <property type="molecule type" value="Genomic_DNA"/>
</dbReference>
<keyword evidence="2" id="KW-1185">Reference proteome</keyword>
<dbReference type="Proteomes" id="UP000703269">
    <property type="component" value="Unassembled WGS sequence"/>
</dbReference>
<sequence>MTLPLWMETTYRGVDAVAGRPMLKQRYENAFGVLPELRDAMGGRAAMKLRLHWRHGDIVRDAVGVYAEGWEDLPDYVVSMELVSLTS</sequence>
<protein>
    <submittedName>
        <fullName evidence="1">Uncharacterized protein</fullName>
    </submittedName>
</protein>
<evidence type="ECO:0000313" key="2">
    <source>
        <dbReference type="Proteomes" id="UP000703269"/>
    </source>
</evidence>
<evidence type="ECO:0000313" key="1">
    <source>
        <dbReference type="EMBL" id="GJE87310.1"/>
    </source>
</evidence>
<gene>
    <name evidence="1" type="ORF">PsYK624_033930</name>
</gene>
<organism evidence="1 2">
    <name type="scientific">Phanerochaete sordida</name>
    <dbReference type="NCBI Taxonomy" id="48140"/>
    <lineage>
        <taxon>Eukaryota</taxon>
        <taxon>Fungi</taxon>
        <taxon>Dikarya</taxon>
        <taxon>Basidiomycota</taxon>
        <taxon>Agaricomycotina</taxon>
        <taxon>Agaricomycetes</taxon>
        <taxon>Polyporales</taxon>
        <taxon>Phanerochaetaceae</taxon>
        <taxon>Phanerochaete</taxon>
    </lineage>
</organism>
<name>A0A9P3L9N0_9APHY</name>